<proteinExistence type="predicted"/>
<accession>A0A809RIF6</accession>
<dbReference type="KEGG" id="npy:NPRO_18800"/>
<dbReference type="AlphaFoldDB" id="A0A809RIF6"/>
<sequence length="512" mass="57189">MPVPLMLVPTGLAALLGAQQGVDRFEGELTVTWRTKTIDVERKSVIFAGEVKAVYGVSTVYCDRLEIRSSESESYAVASGNVRLEDPDARMSSDSFEFDWKQRTGAAQNVQLLLGSLAVWAGRISVSGSRWELFDSKVVVCEQQGKMLGAQIRKAEVEVGRRAILRGASLIVMNGKWLTLPRYEAQLDPDQAGFRWPTLAYEKDSGMGTRWSSDLRLSPSSMFVFDVTSYPKRLPSSLYGLSLDLDPARSGVRLAPQSDLNERFQGSFLDNVAVSSPQDEQDSMSVRRRFLSVSSVWNQKVPGFPGMRVSEPWQLAYAHSGATQLGAFSLDARYQQIGIAGERYEHRANVRLAFRGRTASLASGFAPYWGFDGQWFGGGDDYSWVRATGGLIWQAPGGPRVAVGYAHTLFRGDPSFPFDAPGPAELALTRLDWRLGPRTLSVLGQWDVRADRWHKTEVRFAQVAGCFEPFVLWREQTRQFTVGVTLRPLEVLTQLEQRLASRDRNNRPKQRD</sequence>
<dbReference type="EMBL" id="AP021858">
    <property type="protein sequence ID" value="BBO24285.1"/>
    <property type="molecule type" value="Genomic_DNA"/>
</dbReference>
<evidence type="ECO:0000313" key="2">
    <source>
        <dbReference type="Proteomes" id="UP000662873"/>
    </source>
</evidence>
<dbReference type="Proteomes" id="UP000662873">
    <property type="component" value="Chromosome"/>
</dbReference>
<protein>
    <recommendedName>
        <fullName evidence="3">LPS-assembly protein LptD</fullName>
    </recommendedName>
</protein>
<organism evidence="1 2">
    <name type="scientific">Candidatus Nitrosymbiomonas proteolyticus</name>
    <dbReference type="NCBI Taxonomy" id="2608984"/>
    <lineage>
        <taxon>Bacteria</taxon>
        <taxon>Bacillati</taxon>
        <taxon>Armatimonadota</taxon>
        <taxon>Armatimonadota incertae sedis</taxon>
        <taxon>Candidatus Nitrosymbiomonas</taxon>
    </lineage>
</organism>
<evidence type="ECO:0008006" key="3">
    <source>
        <dbReference type="Google" id="ProtNLM"/>
    </source>
</evidence>
<reference evidence="1" key="1">
    <citation type="journal article" name="DNA Res.">
        <title>The physiological potential of anammox bacteria as revealed by their core genome structure.</title>
        <authorList>
            <person name="Okubo T."/>
            <person name="Toyoda A."/>
            <person name="Fukuhara K."/>
            <person name="Uchiyama I."/>
            <person name="Harigaya Y."/>
            <person name="Kuroiwa M."/>
            <person name="Suzuki T."/>
            <person name="Murakami Y."/>
            <person name="Suwa Y."/>
            <person name="Takami H."/>
        </authorList>
    </citation>
    <scope>NUCLEOTIDE SEQUENCE</scope>
    <source>
        <strain evidence="1">317325-2</strain>
    </source>
</reference>
<gene>
    <name evidence="1" type="ORF">NPRO_18800</name>
</gene>
<name>A0A809RIF6_9BACT</name>
<evidence type="ECO:0000313" key="1">
    <source>
        <dbReference type="EMBL" id="BBO24285.1"/>
    </source>
</evidence>